<dbReference type="RefSeq" id="WP_138987124.1">
    <property type="nucleotide sequence ID" value="NZ_CP043869.1"/>
</dbReference>
<dbReference type="PANTHER" id="PTHR47506">
    <property type="entry name" value="TRANSCRIPTIONAL REGULATORY PROTEIN"/>
    <property type="match status" value="1"/>
</dbReference>
<dbReference type="InterPro" id="IPR036271">
    <property type="entry name" value="Tet_transcr_reg_TetR-rel_C_sf"/>
</dbReference>
<name>A0A5P1RC45_9GAMM</name>
<dbReference type="InterPro" id="IPR009057">
    <property type="entry name" value="Homeodomain-like_sf"/>
</dbReference>
<reference evidence="6 7" key="1">
    <citation type="journal article" date="2019" name="Biochem. Eng. J.">
        <title>Metabolic engineering of the marine bacteria Neptunomonas concharum for the production of acetoin and meso-2,3-butanediol from acetate.</title>
        <authorList>
            <person name="Li W."/>
            <person name="Pu N."/>
            <person name="Liu C.-X."/>
            <person name="Yuan Q.-P."/>
            <person name="Li Z.-J."/>
        </authorList>
    </citation>
    <scope>NUCLEOTIDE SEQUENCE [LARGE SCALE GENOMIC DNA]</scope>
    <source>
        <strain evidence="6 7">JCM17730</strain>
    </source>
</reference>
<keyword evidence="7" id="KW-1185">Reference proteome</keyword>
<dbReference type="SUPFAM" id="SSF48498">
    <property type="entry name" value="Tetracyclin repressor-like, C-terminal domain"/>
    <property type="match status" value="1"/>
</dbReference>
<evidence type="ECO:0000313" key="6">
    <source>
        <dbReference type="EMBL" id="QEQ97234.1"/>
    </source>
</evidence>
<dbReference type="InterPro" id="IPR001647">
    <property type="entry name" value="HTH_TetR"/>
</dbReference>
<feature type="DNA-binding region" description="H-T-H motif" evidence="4">
    <location>
        <begin position="31"/>
        <end position="50"/>
    </location>
</feature>
<dbReference type="EMBL" id="CP043869">
    <property type="protein sequence ID" value="QEQ97234.1"/>
    <property type="molecule type" value="Genomic_DNA"/>
</dbReference>
<sequence>MVQGRHPEHSREKILEKGLELFIEQGYHATGLTQILKVCQVPKGSFYNFFGSKEQFAVEIIEHYHALEFDRWQTEFDKLEGSLFERIRLLLEREVLCFKEDRDHVGCLLANFAGEVGNASEPFRLAIYNATQEVIKSIEDDLIVCQQEGDVRTDLDALTLAKLFWDGWQGALLRMKVERSTQPLTDIIELYWNTILPPQYKETADAT</sequence>
<dbReference type="Pfam" id="PF16925">
    <property type="entry name" value="TetR_C_13"/>
    <property type="match status" value="1"/>
</dbReference>
<evidence type="ECO:0000256" key="2">
    <source>
        <dbReference type="ARBA" id="ARBA00023125"/>
    </source>
</evidence>
<dbReference type="OrthoDB" id="4541465at2"/>
<dbReference type="PRINTS" id="PR00455">
    <property type="entry name" value="HTHTETR"/>
</dbReference>
<feature type="domain" description="HTH tetR-type" evidence="5">
    <location>
        <begin position="8"/>
        <end position="68"/>
    </location>
</feature>
<keyword evidence="3" id="KW-0804">Transcription</keyword>
<dbReference type="Proteomes" id="UP000324760">
    <property type="component" value="Chromosome"/>
</dbReference>
<keyword evidence="1" id="KW-0805">Transcription regulation</keyword>
<dbReference type="Gene3D" id="1.10.357.10">
    <property type="entry name" value="Tetracycline Repressor, domain 2"/>
    <property type="match status" value="1"/>
</dbReference>
<dbReference type="AlphaFoldDB" id="A0A5P1RC45"/>
<dbReference type="SUPFAM" id="SSF46689">
    <property type="entry name" value="Homeodomain-like"/>
    <property type="match status" value="1"/>
</dbReference>
<organism evidence="6 7">
    <name type="scientific">Neptunomonas concharum</name>
    <dbReference type="NCBI Taxonomy" id="1031538"/>
    <lineage>
        <taxon>Bacteria</taxon>
        <taxon>Pseudomonadati</taxon>
        <taxon>Pseudomonadota</taxon>
        <taxon>Gammaproteobacteria</taxon>
        <taxon>Oceanospirillales</taxon>
        <taxon>Oceanospirillaceae</taxon>
        <taxon>Neptunomonas</taxon>
    </lineage>
</organism>
<evidence type="ECO:0000256" key="1">
    <source>
        <dbReference type="ARBA" id="ARBA00023015"/>
    </source>
</evidence>
<accession>A0A5P1RC45</accession>
<evidence type="ECO:0000256" key="3">
    <source>
        <dbReference type="ARBA" id="ARBA00023163"/>
    </source>
</evidence>
<proteinExistence type="predicted"/>
<dbReference type="KEGG" id="ncu:F0U83_11200"/>
<dbReference type="InterPro" id="IPR011075">
    <property type="entry name" value="TetR_C"/>
</dbReference>
<evidence type="ECO:0000259" key="5">
    <source>
        <dbReference type="PROSITE" id="PS50977"/>
    </source>
</evidence>
<evidence type="ECO:0000256" key="4">
    <source>
        <dbReference type="PROSITE-ProRule" id="PRU00335"/>
    </source>
</evidence>
<dbReference type="PANTHER" id="PTHR47506:SF6">
    <property type="entry name" value="HTH-TYPE TRANSCRIPTIONAL REPRESSOR NEMR"/>
    <property type="match status" value="1"/>
</dbReference>
<gene>
    <name evidence="6" type="ORF">F0U83_11200</name>
</gene>
<dbReference type="PROSITE" id="PS50977">
    <property type="entry name" value="HTH_TETR_2"/>
    <property type="match status" value="1"/>
</dbReference>
<dbReference type="GO" id="GO:0003677">
    <property type="term" value="F:DNA binding"/>
    <property type="evidence" value="ECO:0007669"/>
    <property type="project" value="UniProtKB-UniRule"/>
</dbReference>
<evidence type="ECO:0000313" key="7">
    <source>
        <dbReference type="Proteomes" id="UP000324760"/>
    </source>
</evidence>
<protein>
    <submittedName>
        <fullName evidence="6">TetR family transcriptional regulator</fullName>
    </submittedName>
</protein>
<keyword evidence="2 4" id="KW-0238">DNA-binding</keyword>
<dbReference type="Pfam" id="PF00440">
    <property type="entry name" value="TetR_N"/>
    <property type="match status" value="1"/>
</dbReference>